<keyword evidence="2" id="KW-1185">Reference proteome</keyword>
<sequence>MLAIEAAMPSSSRRSMMEMKVLLTLPPITAPWTRKGFSSSGCGGISISVNRLRGQ</sequence>
<dbReference type="RefSeq" id="WP_329414732.1">
    <property type="nucleotide sequence ID" value="NZ_CP109441.1"/>
</dbReference>
<protein>
    <submittedName>
        <fullName evidence="1">Uncharacterized protein</fullName>
    </submittedName>
</protein>
<reference evidence="1" key="1">
    <citation type="submission" date="2022-10" db="EMBL/GenBank/DDBJ databases">
        <title>The complete genomes of actinobacterial strains from the NBC collection.</title>
        <authorList>
            <person name="Joergensen T.S."/>
            <person name="Alvarez Arevalo M."/>
            <person name="Sterndorff E.B."/>
            <person name="Faurdal D."/>
            <person name="Vuksanovic O."/>
            <person name="Mourched A.-S."/>
            <person name="Charusanti P."/>
            <person name="Shaw S."/>
            <person name="Blin K."/>
            <person name="Weber T."/>
        </authorList>
    </citation>
    <scope>NUCLEOTIDE SEQUENCE</scope>
    <source>
        <strain evidence="1">NBC_01482</strain>
    </source>
</reference>
<evidence type="ECO:0000313" key="1">
    <source>
        <dbReference type="EMBL" id="WUV49980.1"/>
    </source>
</evidence>
<name>A0ABZ1Z348_9NOCA</name>
<accession>A0ABZ1Z348</accession>
<organism evidence="1 2">
    <name type="scientific">Nocardia vinacea</name>
    <dbReference type="NCBI Taxonomy" id="96468"/>
    <lineage>
        <taxon>Bacteria</taxon>
        <taxon>Bacillati</taxon>
        <taxon>Actinomycetota</taxon>
        <taxon>Actinomycetes</taxon>
        <taxon>Mycobacteriales</taxon>
        <taxon>Nocardiaceae</taxon>
        <taxon>Nocardia</taxon>
    </lineage>
</organism>
<gene>
    <name evidence="1" type="ORF">OG563_18360</name>
</gene>
<dbReference type="EMBL" id="CP109441">
    <property type="protein sequence ID" value="WUV49980.1"/>
    <property type="molecule type" value="Genomic_DNA"/>
</dbReference>
<proteinExistence type="predicted"/>
<evidence type="ECO:0000313" key="2">
    <source>
        <dbReference type="Proteomes" id="UP001432062"/>
    </source>
</evidence>
<dbReference type="Proteomes" id="UP001432062">
    <property type="component" value="Chromosome"/>
</dbReference>